<evidence type="ECO:0000256" key="7">
    <source>
        <dbReference type="SAM" id="Phobius"/>
    </source>
</evidence>
<dbReference type="RefSeq" id="XP_038987054.1">
    <property type="nucleotide sequence ID" value="XM_039131126.1"/>
</dbReference>
<dbReference type="Gene3D" id="3.40.1190.20">
    <property type="match status" value="1"/>
</dbReference>
<gene>
    <name evidence="11" type="primary">LOC120112256</name>
</gene>
<dbReference type="KEGG" id="pda:120112256"/>
<organism evidence="10 11">
    <name type="scientific">Phoenix dactylifera</name>
    <name type="common">Date palm</name>
    <dbReference type="NCBI Taxonomy" id="42345"/>
    <lineage>
        <taxon>Eukaryota</taxon>
        <taxon>Viridiplantae</taxon>
        <taxon>Streptophyta</taxon>
        <taxon>Embryophyta</taxon>
        <taxon>Tracheophyta</taxon>
        <taxon>Spermatophyta</taxon>
        <taxon>Magnoliopsida</taxon>
        <taxon>Liliopsida</taxon>
        <taxon>Arecaceae</taxon>
        <taxon>Coryphoideae</taxon>
        <taxon>Phoeniceae</taxon>
        <taxon>Phoenix</taxon>
    </lineage>
</organism>
<dbReference type="GO" id="GO:0008865">
    <property type="term" value="F:fructokinase activity"/>
    <property type="evidence" value="ECO:0007669"/>
    <property type="project" value="TreeGrafter"/>
</dbReference>
<keyword evidence="4" id="KW-0418">Kinase</keyword>
<reference evidence="10" key="1">
    <citation type="journal article" date="2019" name="Nat. Commun.">
        <title>Genome-wide association mapping of date palm fruit traits.</title>
        <authorList>
            <person name="Hazzouri K.M."/>
            <person name="Gros-Balthazard M."/>
            <person name="Flowers J.M."/>
            <person name="Copetti D."/>
            <person name="Lemansour A."/>
            <person name="Lebrun M."/>
            <person name="Masmoudi K."/>
            <person name="Ferrand S."/>
            <person name="Dhar M.I."/>
            <person name="Fresquez Z.A."/>
            <person name="Rosas U."/>
            <person name="Zhang J."/>
            <person name="Talag J."/>
            <person name="Lee S."/>
            <person name="Kudrna D."/>
            <person name="Powell R.F."/>
            <person name="Leitch I.J."/>
            <person name="Krueger R.R."/>
            <person name="Wing R.A."/>
            <person name="Amiri K.M.A."/>
            <person name="Purugganan M.D."/>
        </authorList>
    </citation>
    <scope>NUCLEOTIDE SEQUENCE [LARGE SCALE GENOMIC DNA]</scope>
    <source>
        <strain evidence="10">cv. Khalas</strain>
    </source>
</reference>
<evidence type="ECO:0000259" key="9">
    <source>
        <dbReference type="Pfam" id="PF00294"/>
    </source>
</evidence>
<keyword evidence="7" id="KW-0472">Membrane</keyword>
<feature type="domain" description="Carbohydrate kinase PfkB" evidence="9">
    <location>
        <begin position="38"/>
        <end position="163"/>
    </location>
</feature>
<dbReference type="PANTHER" id="PTHR43085">
    <property type="entry name" value="HEXOKINASE FAMILY MEMBER"/>
    <property type="match status" value="1"/>
</dbReference>
<dbReference type="GO" id="GO:0006000">
    <property type="term" value="P:fructose metabolic process"/>
    <property type="evidence" value="ECO:0007669"/>
    <property type="project" value="TreeGrafter"/>
</dbReference>
<feature type="chain" id="PRO_5034543982" evidence="8">
    <location>
        <begin position="24"/>
        <end position="195"/>
    </location>
</feature>
<name>A0A8B9AUL0_PHODC</name>
<keyword evidence="7" id="KW-0812">Transmembrane</keyword>
<dbReference type="Pfam" id="PF00294">
    <property type="entry name" value="PfkB"/>
    <property type="match status" value="1"/>
</dbReference>
<accession>A0A8B9AUL0</accession>
<dbReference type="OrthoDB" id="1932147at2759"/>
<reference evidence="11" key="2">
    <citation type="submission" date="2025-08" db="UniProtKB">
        <authorList>
            <consortium name="RefSeq"/>
        </authorList>
    </citation>
    <scope>IDENTIFICATION</scope>
    <source>
        <tissue evidence="11">Young leaves</tissue>
    </source>
</reference>
<feature type="transmembrane region" description="Helical" evidence="7">
    <location>
        <begin position="171"/>
        <end position="193"/>
    </location>
</feature>
<feature type="signal peptide" evidence="8">
    <location>
        <begin position="1"/>
        <end position="23"/>
    </location>
</feature>
<keyword evidence="7" id="KW-1133">Transmembrane helix</keyword>
<comment type="similarity">
    <text evidence="1">Belongs to the carbohydrate kinase PfkB family.</text>
</comment>
<dbReference type="GeneID" id="120112256"/>
<protein>
    <submittedName>
        <fullName evidence="11">Fructokinase-2-like</fullName>
    </submittedName>
</protein>
<dbReference type="PANTHER" id="PTHR43085:SF24">
    <property type="entry name" value="FRUCTOKINASE-4-RELATED"/>
    <property type="match status" value="1"/>
</dbReference>
<dbReference type="Proteomes" id="UP000228380">
    <property type="component" value="Chromosome 10"/>
</dbReference>
<evidence type="ECO:0000256" key="5">
    <source>
        <dbReference type="ARBA" id="ARBA00022840"/>
    </source>
</evidence>
<dbReference type="InterPro" id="IPR050306">
    <property type="entry name" value="PfkB_Carbo_kinase"/>
</dbReference>
<keyword evidence="2" id="KW-0808">Transferase</keyword>
<evidence type="ECO:0000256" key="2">
    <source>
        <dbReference type="ARBA" id="ARBA00022679"/>
    </source>
</evidence>
<dbReference type="InterPro" id="IPR029056">
    <property type="entry name" value="Ribokinase-like"/>
</dbReference>
<evidence type="ECO:0000256" key="6">
    <source>
        <dbReference type="ARBA" id="ARBA00023277"/>
    </source>
</evidence>
<keyword evidence="5" id="KW-0067">ATP-binding</keyword>
<evidence type="ECO:0000256" key="4">
    <source>
        <dbReference type="ARBA" id="ARBA00022777"/>
    </source>
</evidence>
<keyword evidence="10" id="KW-1185">Reference proteome</keyword>
<dbReference type="GO" id="GO:0005829">
    <property type="term" value="C:cytosol"/>
    <property type="evidence" value="ECO:0007669"/>
    <property type="project" value="TreeGrafter"/>
</dbReference>
<evidence type="ECO:0000256" key="3">
    <source>
        <dbReference type="ARBA" id="ARBA00022741"/>
    </source>
</evidence>
<sequence length="195" mass="20929">MSIISFTFSMLSFLFTFPARSRARRREVAVTNGTAEGFVVSFGEMIMDFVPTVAGVSLAEAPGFVKAPGGAPATAAIAVSRLGGRAAFIGKLGADEFGVMLAGILKDNGVDDKGVVFDSTAMTGLSFVTLTTDGEREFLFYRHPSADILLTEAELDLDLIRKAPLSLSPSFYLQLSFHSQLFIFGFYLICVSLSK</sequence>
<evidence type="ECO:0000256" key="8">
    <source>
        <dbReference type="SAM" id="SignalP"/>
    </source>
</evidence>
<dbReference type="InterPro" id="IPR011611">
    <property type="entry name" value="PfkB_dom"/>
</dbReference>
<keyword evidence="3" id="KW-0547">Nucleotide-binding</keyword>
<dbReference type="SUPFAM" id="SSF53613">
    <property type="entry name" value="Ribokinase-like"/>
    <property type="match status" value="1"/>
</dbReference>
<dbReference type="AlphaFoldDB" id="A0A8B9AUL0"/>
<evidence type="ECO:0000313" key="10">
    <source>
        <dbReference type="Proteomes" id="UP000228380"/>
    </source>
</evidence>
<evidence type="ECO:0000256" key="1">
    <source>
        <dbReference type="ARBA" id="ARBA00010688"/>
    </source>
</evidence>
<proteinExistence type="inferred from homology"/>
<evidence type="ECO:0000313" key="11">
    <source>
        <dbReference type="RefSeq" id="XP_038987054.1"/>
    </source>
</evidence>
<dbReference type="GO" id="GO:0005524">
    <property type="term" value="F:ATP binding"/>
    <property type="evidence" value="ECO:0007669"/>
    <property type="project" value="UniProtKB-KW"/>
</dbReference>
<keyword evidence="6" id="KW-0119">Carbohydrate metabolism</keyword>
<keyword evidence="8" id="KW-0732">Signal</keyword>